<dbReference type="InterPro" id="IPR012341">
    <property type="entry name" value="6hp_glycosidase-like_sf"/>
</dbReference>
<sequence length="625" mass="72830">MCDLVQKGICQKDQSLLCETEEKKLLKRHVSYSKFPVKHAEQFLAQGTFGIDPEAKIWEDRSYLGIDKEYEGYPVEELELFLSPRLDRMKTKRMEKRKEKFPFKKAVTLSEGEFGLFDMGYNTTGFMGTDLICEQDCTIVYVFDEVLTQEDICYNRMCCVNGIYYELKKGAYTVETIQPYTGRYGKWMVLKGKIHIRDIWVREYINPDSDNGAFNCSDEIVNRVFEAARRTFSQNAVDIYMDCPSRERAGWLCDSFFTARVEAVLTGNTKVEDNFLENFCLAERFPGIPDGMLPMCYPADHPLGEYIPNWALWMILELFEYHKRKPDEKIHGRIWDKIWKLLKLFEKYENSDGLLENLDGWVFVEWSRANALTDGVNYPSNMLYSAALRAAGVLYGREDWKEKGRKIADVICSQAYRNGFFIDHAVREKGKLIFTKESTEVCQYYAFFMKIATPVRYPELFDILCEKFGPGRNSKECYPEIAPANAFIGNYLRIEMLSQNMRTDQVLQETRDFFAYMADRTGTLWEHDGAFASCNHGFASHIIDTCYRDILGVESIDRGRKHIILCMKKQQIADCYGALKVESQYFKIKWVQEGEIRYLDYQAPEGYEVHVVNRCGKKIKYKSLL</sequence>
<dbReference type="Proteomes" id="UP000436047">
    <property type="component" value="Unassembled WGS sequence"/>
</dbReference>
<dbReference type="Pfam" id="PF17389">
    <property type="entry name" value="Bac_rhamnosid6H"/>
    <property type="match status" value="1"/>
</dbReference>
<dbReference type="SUPFAM" id="SSF48208">
    <property type="entry name" value="Six-hairpin glycosidases"/>
    <property type="match status" value="1"/>
</dbReference>
<dbReference type="Gene3D" id="2.60.420.10">
    <property type="entry name" value="Maltose phosphorylase, domain 3"/>
    <property type="match status" value="1"/>
</dbReference>
<accession>A0A6N7WRI1</accession>
<dbReference type="AlphaFoldDB" id="A0A6N7WRI1"/>
<evidence type="ECO:0000313" key="2">
    <source>
        <dbReference type="EMBL" id="MSS92020.1"/>
    </source>
</evidence>
<organism evidence="2 3">
    <name type="scientific">Eisenbergiella porci</name>
    <dbReference type="NCBI Taxonomy" id="2652274"/>
    <lineage>
        <taxon>Bacteria</taxon>
        <taxon>Bacillati</taxon>
        <taxon>Bacillota</taxon>
        <taxon>Clostridia</taxon>
        <taxon>Lachnospirales</taxon>
        <taxon>Lachnospiraceae</taxon>
        <taxon>Eisenbergiella</taxon>
    </lineage>
</organism>
<comment type="caution">
    <text evidence="2">The sequence shown here is derived from an EMBL/GenBank/DDBJ whole genome shotgun (WGS) entry which is preliminary data.</text>
</comment>
<feature type="domain" description="Alpha-L-rhamnosidase six-hairpin glycosidase" evidence="1">
    <location>
        <begin position="211"/>
        <end position="452"/>
    </location>
</feature>
<proteinExistence type="predicted"/>
<reference evidence="2 3" key="1">
    <citation type="submission" date="2019-08" db="EMBL/GenBank/DDBJ databases">
        <title>In-depth cultivation of the pig gut microbiome towards novel bacterial diversity and tailored functional studies.</title>
        <authorList>
            <person name="Wylensek D."/>
            <person name="Hitch T.C.A."/>
            <person name="Clavel T."/>
        </authorList>
    </citation>
    <scope>NUCLEOTIDE SEQUENCE [LARGE SCALE GENOMIC DNA]</scope>
    <source>
        <strain evidence="2 3">WCA-389-WT-23B</strain>
    </source>
</reference>
<dbReference type="GO" id="GO:0005975">
    <property type="term" value="P:carbohydrate metabolic process"/>
    <property type="evidence" value="ECO:0007669"/>
    <property type="project" value="InterPro"/>
</dbReference>
<name>A0A6N7WRI1_9FIRM</name>
<dbReference type="InterPro" id="IPR035396">
    <property type="entry name" value="Bac_rhamnosid6H"/>
</dbReference>
<dbReference type="PANTHER" id="PTHR34987">
    <property type="entry name" value="C, PUTATIVE (AFU_ORTHOLOGUE AFUA_3G02880)-RELATED"/>
    <property type="match status" value="1"/>
</dbReference>
<dbReference type="InterPro" id="IPR008928">
    <property type="entry name" value="6-hairpin_glycosidase_sf"/>
</dbReference>
<dbReference type="EMBL" id="VUMI01000104">
    <property type="protein sequence ID" value="MSS92020.1"/>
    <property type="molecule type" value="Genomic_DNA"/>
</dbReference>
<protein>
    <submittedName>
        <fullName evidence="2">Bacterial alpha-L-rhamnosidase</fullName>
    </submittedName>
</protein>
<keyword evidence="3" id="KW-1185">Reference proteome</keyword>
<dbReference type="Gene3D" id="2.60.120.260">
    <property type="entry name" value="Galactose-binding domain-like"/>
    <property type="match status" value="1"/>
</dbReference>
<evidence type="ECO:0000259" key="1">
    <source>
        <dbReference type="Pfam" id="PF17389"/>
    </source>
</evidence>
<evidence type="ECO:0000313" key="3">
    <source>
        <dbReference type="Proteomes" id="UP000436047"/>
    </source>
</evidence>
<dbReference type="PANTHER" id="PTHR34987:SF2">
    <property type="entry name" value="B, PUTATIVE (AFU_ORTHOLOGUE AFUA_7G05040)-RELATED"/>
    <property type="match status" value="1"/>
</dbReference>
<dbReference type="Gene3D" id="1.50.10.10">
    <property type="match status" value="1"/>
</dbReference>
<gene>
    <name evidence="2" type="ORF">FYJ45_28600</name>
</gene>